<dbReference type="Gene3D" id="2.40.160.50">
    <property type="entry name" value="membrane protein fhac: a member of the omp85/tpsb transporter family"/>
    <property type="match status" value="1"/>
</dbReference>
<reference evidence="8 9" key="1">
    <citation type="submission" date="2014-07" db="EMBL/GenBank/DDBJ databases">
        <authorList>
            <person name="McCorrison J."/>
            <person name="Sanka R."/>
            <person name="Torralba M."/>
            <person name="Gillis M."/>
            <person name="Haft D.H."/>
            <person name="Methe B."/>
            <person name="Sutton G."/>
            <person name="Nelson K.E."/>
        </authorList>
    </citation>
    <scope>NUCLEOTIDE SEQUENCE [LARGE SCALE GENOMIC DNA]</scope>
    <source>
        <strain evidence="8 9">DNF00882</strain>
    </source>
</reference>
<keyword evidence="5" id="KW-0998">Cell outer membrane</keyword>
<gene>
    <name evidence="8" type="ORF">HMPREF0654_05270</name>
</gene>
<comment type="caution">
    <text evidence="8">The sequence shown here is derived from an EMBL/GenBank/DDBJ whole genome shotgun (WGS) entry which is preliminary data.</text>
</comment>
<dbReference type="EMBL" id="JRNR01000045">
    <property type="protein sequence ID" value="KGF49396.1"/>
    <property type="molecule type" value="Genomic_DNA"/>
</dbReference>
<evidence type="ECO:0000256" key="4">
    <source>
        <dbReference type="ARBA" id="ARBA00023136"/>
    </source>
</evidence>
<dbReference type="Gene3D" id="3.10.20.310">
    <property type="entry name" value="membrane protein fhac"/>
    <property type="match status" value="1"/>
</dbReference>
<evidence type="ECO:0000313" key="8">
    <source>
        <dbReference type="EMBL" id="KGF49396.1"/>
    </source>
</evidence>
<dbReference type="InterPro" id="IPR000184">
    <property type="entry name" value="Bac_surfAg_D15"/>
</dbReference>
<evidence type="ECO:0000256" key="2">
    <source>
        <dbReference type="ARBA" id="ARBA00022692"/>
    </source>
</evidence>
<dbReference type="Pfam" id="PF01103">
    <property type="entry name" value="Omp85"/>
    <property type="match status" value="1"/>
</dbReference>
<dbReference type="PANTHER" id="PTHR12815:SF47">
    <property type="entry name" value="TRANSLOCATION AND ASSEMBLY MODULE SUBUNIT TAMA"/>
    <property type="match status" value="1"/>
</dbReference>
<evidence type="ECO:0000256" key="5">
    <source>
        <dbReference type="ARBA" id="ARBA00023237"/>
    </source>
</evidence>
<sequence length="805" mass="92349">MNKMKTHHKISNLLMAAIVLWFIGVALAACSTTSALPDGEQLYTGMEKTKYTNYQKGNHFNAAQEELDIVLATKPNGSLFGSPSLKSPFPVGLWIWNAFSPDTAKFSKWLVKVFGSRPITMSTISPDLHATVGKGLLNKRGYFDGKITHELVPQKNPKKMKIKYAVNMGHLWTIDSLRYTNFLAIQDTLIEKDSANAIVKRGVPFDVAFLEKERQRVTHLLRNNGFYFYKNNDASYLADTTKVHGKANMRLQLADSLSPKALRQWYIGNITINFQKQLMEELHQQRQSRNWTINYNGRRPPLRSRILSNDIQFRKGDMYVQDKHLESMERLNATGLFTSSNITFTPQNTSDTCRTLDVKLDFLFDKPYDFYVEAYGRGKTSGKYGPEIIVGLTKRNAFRGAELFNIRLHGAYEWMTKRTIDPNGTGKVNDYQYGLETSLQFPRFLNPFQTPPRIRRARERKKRAEALARGEQVPVTTKKEYYESPMTILSASTNVINRAQYFKRHVVAGEIAYTWMPDERHAFHFKPFSLTYEYMQKVTNKFLELTDSVPYLEVSMADQFIPKSMFQYTYQSPKNYANPIRWISTISEASNLLAAGYMAAGRKWNERNKQMFKNPFAQFVKVETDFTKIWSVSPKSTIVFHTNAGAVWAYGNSTFAPYTEQFFVGGANSIRAFNVREIGPGTYKSDRSTRSYVEQTGEVKFQANVEYRPHLVGNLYGAVFLDAGNVWTLHHDEGRPGSQFKFNNFFKELAFGTGVGIRYDIGFFMLRIDWGIGLHVPYETGLDRLYNIKHFKDAQAFHLAIGLPF</sequence>
<evidence type="ECO:0000259" key="7">
    <source>
        <dbReference type="Pfam" id="PF01103"/>
    </source>
</evidence>
<feature type="domain" description="Bacterial surface antigen (D15)" evidence="7">
    <location>
        <begin position="618"/>
        <end position="802"/>
    </location>
</feature>
<dbReference type="PANTHER" id="PTHR12815">
    <property type="entry name" value="SORTING AND ASSEMBLY MACHINERY SAMM50 PROTEIN FAMILY MEMBER"/>
    <property type="match status" value="1"/>
</dbReference>
<keyword evidence="3 6" id="KW-0732">Signal</keyword>
<evidence type="ECO:0000256" key="6">
    <source>
        <dbReference type="SAM" id="SignalP"/>
    </source>
</evidence>
<feature type="chain" id="PRO_5001924069" evidence="6">
    <location>
        <begin position="29"/>
        <end position="805"/>
    </location>
</feature>
<evidence type="ECO:0000313" key="9">
    <source>
        <dbReference type="Proteomes" id="UP000029538"/>
    </source>
</evidence>
<dbReference type="InterPro" id="IPR039910">
    <property type="entry name" value="D15-like"/>
</dbReference>
<evidence type="ECO:0000256" key="1">
    <source>
        <dbReference type="ARBA" id="ARBA00004370"/>
    </source>
</evidence>
<dbReference type="GO" id="GO:0019867">
    <property type="term" value="C:outer membrane"/>
    <property type="evidence" value="ECO:0007669"/>
    <property type="project" value="InterPro"/>
</dbReference>
<dbReference type="Proteomes" id="UP000029538">
    <property type="component" value="Unassembled WGS sequence"/>
</dbReference>
<proteinExistence type="predicted"/>
<evidence type="ECO:0000256" key="3">
    <source>
        <dbReference type="ARBA" id="ARBA00022729"/>
    </source>
</evidence>
<name>A0A096ARR0_9BACT</name>
<organism evidence="8 9">
    <name type="scientific">Prevotella disiens DNF00882</name>
    <dbReference type="NCBI Taxonomy" id="1401075"/>
    <lineage>
        <taxon>Bacteria</taxon>
        <taxon>Pseudomonadati</taxon>
        <taxon>Bacteroidota</taxon>
        <taxon>Bacteroidia</taxon>
        <taxon>Bacteroidales</taxon>
        <taxon>Prevotellaceae</taxon>
        <taxon>Prevotella</taxon>
    </lineage>
</organism>
<dbReference type="RefSeq" id="WP_036883102.1">
    <property type="nucleotide sequence ID" value="NZ_JRNR01000045.1"/>
</dbReference>
<feature type="signal peptide" evidence="6">
    <location>
        <begin position="1"/>
        <end position="28"/>
    </location>
</feature>
<dbReference type="AlphaFoldDB" id="A0A096ARR0"/>
<dbReference type="PROSITE" id="PS51257">
    <property type="entry name" value="PROKAR_LIPOPROTEIN"/>
    <property type="match status" value="1"/>
</dbReference>
<comment type="subcellular location">
    <subcellularLocation>
        <location evidence="1">Membrane</location>
    </subcellularLocation>
</comment>
<keyword evidence="4" id="KW-0472">Membrane</keyword>
<protein>
    <submittedName>
        <fullName evidence="8">Membrane protein</fullName>
    </submittedName>
</protein>
<accession>A0A096ARR0</accession>
<keyword evidence="2" id="KW-0812">Transmembrane</keyword>